<dbReference type="EMBL" id="DP000238">
    <property type="protein sequence ID" value="ABK77702.1"/>
    <property type="molecule type" value="Genomic_DNA"/>
</dbReference>
<dbReference type="HOGENOM" id="CLU_2419882_0_0_2"/>
<protein>
    <submittedName>
        <fullName evidence="2">Uncharacterized protein</fullName>
    </submittedName>
</protein>
<keyword evidence="3" id="KW-1185">Reference proteome</keyword>
<dbReference type="Proteomes" id="UP000000758">
    <property type="component" value="Chromosome"/>
</dbReference>
<dbReference type="KEGG" id="csy:CENSYa_1072"/>
<sequence>MAVHIFFAIILGQDRRPIVDALANQAACRVAAYEHSSGFVTKLNAWLRLLTFLIYEHADRQQGRGDRKAEAHKAAQVSRVHGDIQHAPVVP</sequence>
<evidence type="ECO:0000256" key="1">
    <source>
        <dbReference type="SAM" id="MobiDB-lite"/>
    </source>
</evidence>
<reference evidence="2 3" key="1">
    <citation type="journal article" date="2006" name="Proc. Natl. Acad. Sci. U.S.A.">
        <title>Genomic analysis of the uncultivated marine crenarchaeote Cenarchaeum symbiosum.</title>
        <authorList>
            <person name="Hallam S.J."/>
            <person name="Konstantinidis K.T."/>
            <person name="Putnam N."/>
            <person name="Schleper C."/>
            <person name="Watanabe Y."/>
            <person name="Sugahara J."/>
            <person name="Preston C."/>
            <person name="de la Torre J."/>
            <person name="Richardson P.M."/>
            <person name="DeLong E.F."/>
        </authorList>
    </citation>
    <scope>NUCLEOTIDE SEQUENCE [LARGE SCALE GENOMIC DNA]</scope>
    <source>
        <strain evidence="3">A</strain>
    </source>
</reference>
<name>A0RWI5_CENSY</name>
<organism evidence="2 3">
    <name type="scientific">Cenarchaeum symbiosum (strain A)</name>
    <dbReference type="NCBI Taxonomy" id="414004"/>
    <lineage>
        <taxon>Archaea</taxon>
        <taxon>Nitrososphaerota</taxon>
        <taxon>Candidatus Cenarchaeales</taxon>
        <taxon>Candidatus Cenarchaeaceae</taxon>
        <taxon>Candidatus Cenarchaeum</taxon>
    </lineage>
</organism>
<dbReference type="AlphaFoldDB" id="A0RWI5"/>
<dbReference type="EnsemblBacteria" id="ABK77702">
    <property type="protein sequence ID" value="ABK77702"/>
    <property type="gene ID" value="CENSYa_1072"/>
</dbReference>
<feature type="region of interest" description="Disordered" evidence="1">
    <location>
        <begin position="60"/>
        <end position="91"/>
    </location>
</feature>
<feature type="compositionally biased region" description="Basic and acidic residues" evidence="1">
    <location>
        <begin position="60"/>
        <end position="73"/>
    </location>
</feature>
<evidence type="ECO:0000313" key="2">
    <source>
        <dbReference type="EMBL" id="ABK77702.1"/>
    </source>
</evidence>
<evidence type="ECO:0000313" key="3">
    <source>
        <dbReference type="Proteomes" id="UP000000758"/>
    </source>
</evidence>
<proteinExistence type="predicted"/>
<gene>
    <name evidence="2" type="ordered locus">CENSYa_1072</name>
</gene>
<accession>A0RWI5</accession>
<dbReference type="STRING" id="414004.CENSYa_1072"/>